<evidence type="ECO:0000313" key="2">
    <source>
        <dbReference type="EMBL" id="KAK0639555.1"/>
    </source>
</evidence>
<keyword evidence="1" id="KW-0732">Signal</keyword>
<evidence type="ECO:0000256" key="1">
    <source>
        <dbReference type="SAM" id="SignalP"/>
    </source>
</evidence>
<feature type="chain" id="PRO_5041443510" evidence="1">
    <location>
        <begin position="20"/>
        <end position="166"/>
    </location>
</feature>
<keyword evidence="3" id="KW-1185">Reference proteome</keyword>
<comment type="caution">
    <text evidence="2">The sequence shown here is derived from an EMBL/GenBank/DDBJ whole genome shotgun (WGS) entry which is preliminary data.</text>
</comment>
<reference evidence="2" key="1">
    <citation type="submission" date="2023-06" db="EMBL/GenBank/DDBJ databases">
        <title>Genome-scale phylogeny and comparative genomics of the fungal order Sordariales.</title>
        <authorList>
            <consortium name="Lawrence Berkeley National Laboratory"/>
            <person name="Hensen N."/>
            <person name="Bonometti L."/>
            <person name="Westerberg I."/>
            <person name="Brannstrom I.O."/>
            <person name="Guillou S."/>
            <person name="Cros-Aarteil S."/>
            <person name="Calhoun S."/>
            <person name="Haridas S."/>
            <person name="Kuo A."/>
            <person name="Mondo S."/>
            <person name="Pangilinan J."/>
            <person name="Riley R."/>
            <person name="Labutti K."/>
            <person name="Andreopoulos B."/>
            <person name="Lipzen A."/>
            <person name="Chen C."/>
            <person name="Yanf M."/>
            <person name="Daum C."/>
            <person name="Ng V."/>
            <person name="Clum A."/>
            <person name="Steindorff A."/>
            <person name="Ohm R."/>
            <person name="Martin F."/>
            <person name="Silar P."/>
            <person name="Natvig D."/>
            <person name="Lalanne C."/>
            <person name="Gautier V."/>
            <person name="Ament-Velasquez S.L."/>
            <person name="Kruys A."/>
            <person name="Hutchinson M.I."/>
            <person name="Powell A.J."/>
            <person name="Barry K."/>
            <person name="Miller A.N."/>
            <person name="Grigoriev I.V."/>
            <person name="Debuchy R."/>
            <person name="Gladieux P."/>
            <person name="Thoren M.H."/>
            <person name="Johannesson H."/>
        </authorList>
    </citation>
    <scope>NUCLEOTIDE SEQUENCE</scope>
    <source>
        <strain evidence="2">SMH2532-1</strain>
    </source>
</reference>
<feature type="signal peptide" evidence="1">
    <location>
        <begin position="1"/>
        <end position="19"/>
    </location>
</feature>
<name>A0AA39XUX6_9PEZI</name>
<dbReference type="AlphaFoldDB" id="A0AA39XUX6"/>
<evidence type="ECO:0000313" key="3">
    <source>
        <dbReference type="Proteomes" id="UP001174936"/>
    </source>
</evidence>
<proteinExistence type="predicted"/>
<sequence length="166" mass="18033">MLPSSTFLLLAALIPSISAQVRFTKPDIDKKLNLSSESITIAWAVDNGVAEAQQVVDIWWQNDQTFGYQLVANYSNAAGTNSYAWNPQDVVDALHKSNNLALPSGKNFQFELRFHGRNDSRGSRIRSESYAVEGYSPMQTGAGPRVRADIGAALFAGVVGLGMLVI</sequence>
<organism evidence="2 3">
    <name type="scientific">Cercophora newfieldiana</name>
    <dbReference type="NCBI Taxonomy" id="92897"/>
    <lineage>
        <taxon>Eukaryota</taxon>
        <taxon>Fungi</taxon>
        <taxon>Dikarya</taxon>
        <taxon>Ascomycota</taxon>
        <taxon>Pezizomycotina</taxon>
        <taxon>Sordariomycetes</taxon>
        <taxon>Sordariomycetidae</taxon>
        <taxon>Sordariales</taxon>
        <taxon>Lasiosphaeriaceae</taxon>
        <taxon>Cercophora</taxon>
    </lineage>
</organism>
<protein>
    <submittedName>
        <fullName evidence="2">Uncharacterized protein</fullName>
    </submittedName>
</protein>
<dbReference type="EMBL" id="JAULSV010000007">
    <property type="protein sequence ID" value="KAK0639555.1"/>
    <property type="molecule type" value="Genomic_DNA"/>
</dbReference>
<dbReference type="Proteomes" id="UP001174936">
    <property type="component" value="Unassembled WGS sequence"/>
</dbReference>
<gene>
    <name evidence="2" type="ORF">B0T16DRAFT_423394</name>
</gene>
<accession>A0AA39XUX6</accession>